<dbReference type="AlphaFoldDB" id="A0AAU2GUW6"/>
<sequence length="76" mass="8675">MKTDNSVDAFYLAIIVIGAIFLVGALLIHSQGRRGVSRKSPVDASLELYVTMRDRKYEAMRLMRQVARQRRRPGPQ</sequence>
<keyword evidence="1" id="KW-0472">Membrane</keyword>
<proteinExistence type="predicted"/>
<accession>A0AAU2GUW6</accession>
<gene>
    <name evidence="2" type="ORF">OHV25_07835</name>
</gene>
<name>A0AAU2GUW6_9ACTN</name>
<evidence type="ECO:0000256" key="1">
    <source>
        <dbReference type="SAM" id="Phobius"/>
    </source>
</evidence>
<keyword evidence="1" id="KW-1133">Transmembrane helix</keyword>
<feature type="transmembrane region" description="Helical" evidence="1">
    <location>
        <begin position="6"/>
        <end position="28"/>
    </location>
</feature>
<organism evidence="2">
    <name type="scientific">Streptomyces sp. NBC_00060</name>
    <dbReference type="NCBI Taxonomy" id="2975636"/>
    <lineage>
        <taxon>Bacteria</taxon>
        <taxon>Bacillati</taxon>
        <taxon>Actinomycetota</taxon>
        <taxon>Actinomycetes</taxon>
        <taxon>Kitasatosporales</taxon>
        <taxon>Streptomycetaceae</taxon>
        <taxon>Streptomyces</taxon>
    </lineage>
</organism>
<dbReference type="EMBL" id="CP108253">
    <property type="protein sequence ID" value="WTU39487.1"/>
    <property type="molecule type" value="Genomic_DNA"/>
</dbReference>
<evidence type="ECO:0000313" key="2">
    <source>
        <dbReference type="EMBL" id="WTU39487.1"/>
    </source>
</evidence>
<protein>
    <submittedName>
        <fullName evidence="2">Uncharacterized protein</fullName>
    </submittedName>
</protein>
<keyword evidence="1" id="KW-0812">Transmembrane</keyword>
<reference evidence="2" key="1">
    <citation type="submission" date="2022-10" db="EMBL/GenBank/DDBJ databases">
        <title>The complete genomes of actinobacterial strains from the NBC collection.</title>
        <authorList>
            <person name="Joergensen T.S."/>
            <person name="Alvarez Arevalo M."/>
            <person name="Sterndorff E.B."/>
            <person name="Faurdal D."/>
            <person name="Vuksanovic O."/>
            <person name="Mourched A.-S."/>
            <person name="Charusanti P."/>
            <person name="Shaw S."/>
            <person name="Blin K."/>
            <person name="Weber T."/>
        </authorList>
    </citation>
    <scope>NUCLEOTIDE SEQUENCE</scope>
    <source>
        <strain evidence="2">NBC_00060</strain>
    </source>
</reference>